<keyword evidence="2" id="KW-0812">Transmembrane</keyword>
<protein>
    <recommendedName>
        <fullName evidence="5">Lipopolysaccharide biosynthesis protein</fullName>
    </recommendedName>
</protein>
<evidence type="ECO:0000256" key="1">
    <source>
        <dbReference type="SAM" id="MobiDB-lite"/>
    </source>
</evidence>
<feature type="transmembrane region" description="Helical" evidence="2">
    <location>
        <begin position="30"/>
        <end position="48"/>
    </location>
</feature>
<evidence type="ECO:0008006" key="5">
    <source>
        <dbReference type="Google" id="ProtNLM"/>
    </source>
</evidence>
<dbReference type="Proteomes" id="UP001156398">
    <property type="component" value="Unassembled WGS sequence"/>
</dbReference>
<dbReference type="PANTHER" id="PTHR32309">
    <property type="entry name" value="TYROSINE-PROTEIN KINASE"/>
    <property type="match status" value="1"/>
</dbReference>
<comment type="caution">
    <text evidence="3">The sequence shown here is derived from an EMBL/GenBank/DDBJ whole genome shotgun (WGS) entry which is preliminary data.</text>
</comment>
<feature type="compositionally biased region" description="Low complexity" evidence="1">
    <location>
        <begin position="517"/>
        <end position="526"/>
    </location>
</feature>
<dbReference type="PANTHER" id="PTHR32309:SF13">
    <property type="entry name" value="FERRIC ENTEROBACTIN TRANSPORT PROTEIN FEPE"/>
    <property type="match status" value="1"/>
</dbReference>
<dbReference type="InterPro" id="IPR027417">
    <property type="entry name" value="P-loop_NTPase"/>
</dbReference>
<keyword evidence="2" id="KW-1133">Transmembrane helix</keyword>
<dbReference type="Gene3D" id="3.40.50.300">
    <property type="entry name" value="P-loop containing nucleotide triphosphate hydrolases"/>
    <property type="match status" value="1"/>
</dbReference>
<organism evidence="3 4">
    <name type="scientific">Streptantibioticus silvisoli</name>
    <dbReference type="NCBI Taxonomy" id="2705255"/>
    <lineage>
        <taxon>Bacteria</taxon>
        <taxon>Bacillati</taxon>
        <taxon>Actinomycetota</taxon>
        <taxon>Actinomycetes</taxon>
        <taxon>Kitasatosporales</taxon>
        <taxon>Streptomycetaceae</taxon>
        <taxon>Streptantibioticus</taxon>
    </lineage>
</organism>
<reference evidence="3 4" key="1">
    <citation type="submission" date="2023-05" db="EMBL/GenBank/DDBJ databases">
        <title>Streptantibioticus silvisoli sp. nov., acidotolerant actinomycetes 1 from pine litter.</title>
        <authorList>
            <person name="Swiecimska M."/>
            <person name="Golinska P."/>
            <person name="Sangal V."/>
            <person name="Wachnowicz B."/>
            <person name="Goodfellow M."/>
        </authorList>
    </citation>
    <scope>NUCLEOTIDE SEQUENCE [LARGE SCALE GENOMIC DNA]</scope>
    <source>
        <strain evidence="3 4">SL54</strain>
    </source>
</reference>
<keyword evidence="4" id="KW-1185">Reference proteome</keyword>
<dbReference type="InterPro" id="IPR050445">
    <property type="entry name" value="Bact_polysacc_biosynth/exp"/>
</dbReference>
<evidence type="ECO:0000256" key="2">
    <source>
        <dbReference type="SAM" id="Phobius"/>
    </source>
</evidence>
<feature type="region of interest" description="Disordered" evidence="1">
    <location>
        <begin position="501"/>
        <end position="560"/>
    </location>
</feature>
<gene>
    <name evidence="3" type="ORF">POF43_017085</name>
</gene>
<dbReference type="SUPFAM" id="SSF52540">
    <property type="entry name" value="P-loop containing nucleoside triphosphate hydrolases"/>
    <property type="match status" value="1"/>
</dbReference>
<keyword evidence="2" id="KW-0472">Membrane</keyword>
<sequence length="560" mass="57538">MTVSSISDELPRDEPDQVRDQLRQLFRHRLVIATAVVLGLCGGALLAATGSGTYEADGSVLVRDVTSSAFDSQVGVDNQINMQTEIQVASSPLVTDRAATALGEAGLTGADLKHGLLVSVSPDSQVLDFAYTGAGAAETARRTNALMTAYLAQRHATATTSLARTTGTLQAQLKSLNSRYDSAGPTVREAIAGQISAVQSKLTDYETVDTTPGTVLSKAVTPASPAGAGAGLTLAVGGVVGLALGLLLAWLTSVLESGVRDEADVRRHLDAPVLATLPRRRGARRGQGPVLAVGSRSSRTGEVYRALALRVALTVDPDAGDGGRRVLLVVEPQSAGHAAEVAANLASAFAESGEDVLLIEADLREPQLSVRLARQLSGDGVDAQGRPRPPLRVNAGQPGAFFLVPGRPTRAIGPALAEIEANAMAHRAGRTIVVYAPAVLEYPDALAVARWADGIIVVCPDGGLPRGELGRVADFFEPTGTPVVGAVLRRTGGQAAQLLRRALPGGREPGGGPRTDPPAGGRAAGTAAGGWSGGSAGASGEWSASRTLTPQRLPLERTGE</sequence>
<dbReference type="EMBL" id="JAAGKO020000023">
    <property type="protein sequence ID" value="MDI5964417.1"/>
    <property type="molecule type" value="Genomic_DNA"/>
</dbReference>
<feature type="compositionally biased region" description="Gly residues" evidence="1">
    <location>
        <begin position="527"/>
        <end position="537"/>
    </location>
</feature>
<accession>A0ABT6W0Z5</accession>
<name>A0ABT6W0Z5_9ACTN</name>
<dbReference type="RefSeq" id="WP_282704625.1">
    <property type="nucleotide sequence ID" value="NZ_JAAGKO020000023.1"/>
</dbReference>
<proteinExistence type="predicted"/>
<evidence type="ECO:0000313" key="4">
    <source>
        <dbReference type="Proteomes" id="UP001156398"/>
    </source>
</evidence>
<evidence type="ECO:0000313" key="3">
    <source>
        <dbReference type="EMBL" id="MDI5964417.1"/>
    </source>
</evidence>